<dbReference type="AlphaFoldDB" id="A0A8S1GXG0"/>
<proteinExistence type="predicted"/>
<dbReference type="OrthoDB" id="1918at2759"/>
<dbReference type="Proteomes" id="UP000835052">
    <property type="component" value="Unassembled WGS sequence"/>
</dbReference>
<evidence type="ECO:0000313" key="1">
    <source>
        <dbReference type="EMBL" id="CAD6187841.1"/>
    </source>
</evidence>
<reference evidence="1" key="1">
    <citation type="submission" date="2020-10" db="EMBL/GenBank/DDBJ databases">
        <authorList>
            <person name="Kikuchi T."/>
        </authorList>
    </citation>
    <scope>NUCLEOTIDE SEQUENCE</scope>
    <source>
        <strain evidence="1">NKZ352</strain>
    </source>
</reference>
<sequence>MPLEICAELDRDVAVYLAGETIVIKVTVENVASRGRAKEQLAWGSVQLTCERTTGTATTSSRERPTTAIARSAATVFSSLPVIIFCDVQLSPGEKREFNCEIPMSRNGLPPTFRGQLVRYVNRIAVAVQQLQAPIRLSYLPVRIIPAVGLESKLSVPCNPFLAESMKRATVAEVVTAAVDEMTMPRRSQAFALTNGNSRVALLTLSKKAFRMGEDVCGHLDFADSDSPCVQYSVGLETEESLVENSTVEAAQKSCRTHSTTVSQTVCVCAFSPNSTFRLNVPLNAPASFTTDTVQLKWKLRFVFVVTAKAYEIRCSSGNTQSAAPVDVPIESFSWTTDVAVLPCSPQNAALLDSSFCSKVSLLV</sequence>
<dbReference type="Pfam" id="PF08737">
    <property type="entry name" value="Rgp1"/>
    <property type="match status" value="1"/>
</dbReference>
<comment type="caution">
    <text evidence="1">The sequence shown here is derived from an EMBL/GenBank/DDBJ whole genome shotgun (WGS) entry which is preliminary data.</text>
</comment>
<keyword evidence="2" id="KW-1185">Reference proteome</keyword>
<accession>A0A8S1GXG0</accession>
<dbReference type="PANTHER" id="PTHR12507">
    <property type="entry name" value="REDUCED GROWTH PHENOTYPE 1 RGP1, YEAST -RELATED"/>
    <property type="match status" value="1"/>
</dbReference>
<protein>
    <submittedName>
        <fullName evidence="1">Uncharacterized protein</fullName>
    </submittedName>
</protein>
<evidence type="ECO:0000313" key="2">
    <source>
        <dbReference type="Proteomes" id="UP000835052"/>
    </source>
</evidence>
<organism evidence="1 2">
    <name type="scientific">Caenorhabditis auriculariae</name>
    <dbReference type="NCBI Taxonomy" id="2777116"/>
    <lineage>
        <taxon>Eukaryota</taxon>
        <taxon>Metazoa</taxon>
        <taxon>Ecdysozoa</taxon>
        <taxon>Nematoda</taxon>
        <taxon>Chromadorea</taxon>
        <taxon>Rhabditida</taxon>
        <taxon>Rhabditina</taxon>
        <taxon>Rhabditomorpha</taxon>
        <taxon>Rhabditoidea</taxon>
        <taxon>Rhabditidae</taxon>
        <taxon>Peloderinae</taxon>
        <taxon>Caenorhabditis</taxon>
    </lineage>
</organism>
<dbReference type="InterPro" id="IPR014848">
    <property type="entry name" value="Rgp1"/>
</dbReference>
<gene>
    <name evidence="1" type="ORF">CAUJ_LOCUS3760</name>
</gene>
<name>A0A8S1GXG0_9PELO</name>
<dbReference type="EMBL" id="CAJGYM010000007">
    <property type="protein sequence ID" value="CAD6187841.1"/>
    <property type="molecule type" value="Genomic_DNA"/>
</dbReference>